<accession>A0A2A9NBF3</accession>
<dbReference type="Gene3D" id="3.40.50.300">
    <property type="entry name" value="P-loop containing nucleotide triphosphate hydrolases"/>
    <property type="match status" value="1"/>
</dbReference>
<dbReference type="AlphaFoldDB" id="A0A2A9NBF3"/>
<dbReference type="Pfam" id="PF01926">
    <property type="entry name" value="MMR_HSR1"/>
    <property type="match status" value="1"/>
</dbReference>
<dbReference type="GO" id="GO:0005525">
    <property type="term" value="F:GTP binding"/>
    <property type="evidence" value="ECO:0007669"/>
    <property type="project" value="InterPro"/>
</dbReference>
<evidence type="ECO:0000256" key="1">
    <source>
        <dbReference type="SAM" id="MobiDB-lite"/>
    </source>
</evidence>
<protein>
    <recommendedName>
        <fullName evidence="2">G domain-containing protein</fullName>
    </recommendedName>
</protein>
<evidence type="ECO:0000313" key="3">
    <source>
        <dbReference type="EMBL" id="PFH47959.1"/>
    </source>
</evidence>
<feature type="compositionally biased region" description="Basic residues" evidence="1">
    <location>
        <begin position="247"/>
        <end position="261"/>
    </location>
</feature>
<organism evidence="3 4">
    <name type="scientific">Amanita thiersii Skay4041</name>
    <dbReference type="NCBI Taxonomy" id="703135"/>
    <lineage>
        <taxon>Eukaryota</taxon>
        <taxon>Fungi</taxon>
        <taxon>Dikarya</taxon>
        <taxon>Basidiomycota</taxon>
        <taxon>Agaricomycotina</taxon>
        <taxon>Agaricomycetes</taxon>
        <taxon>Agaricomycetidae</taxon>
        <taxon>Agaricales</taxon>
        <taxon>Pluteineae</taxon>
        <taxon>Amanitaceae</taxon>
        <taxon>Amanita</taxon>
    </lineage>
</organism>
<dbReference type="InterPro" id="IPR027417">
    <property type="entry name" value="P-loop_NTPase"/>
</dbReference>
<dbReference type="InterPro" id="IPR006073">
    <property type="entry name" value="GTP-bd"/>
</dbReference>
<name>A0A2A9NBF3_9AGAR</name>
<feature type="domain" description="G" evidence="2">
    <location>
        <begin position="1"/>
        <end position="59"/>
    </location>
</feature>
<dbReference type="STRING" id="703135.A0A2A9NBF3"/>
<dbReference type="EMBL" id="KZ302083">
    <property type="protein sequence ID" value="PFH47959.1"/>
    <property type="molecule type" value="Genomic_DNA"/>
</dbReference>
<keyword evidence="4" id="KW-1185">Reference proteome</keyword>
<dbReference type="OrthoDB" id="8954335at2759"/>
<feature type="non-terminal residue" evidence="3">
    <location>
        <position position="1"/>
    </location>
</feature>
<evidence type="ECO:0000313" key="4">
    <source>
        <dbReference type="Proteomes" id="UP000242287"/>
    </source>
</evidence>
<gene>
    <name evidence="3" type="ORF">AMATHDRAFT_150885</name>
</gene>
<feature type="region of interest" description="Disordered" evidence="1">
    <location>
        <begin position="238"/>
        <end position="270"/>
    </location>
</feature>
<dbReference type="SUPFAM" id="SSF52540">
    <property type="entry name" value="P-loop containing nucleoside triphosphate hydrolases"/>
    <property type="match status" value="1"/>
</dbReference>
<reference evidence="3 4" key="1">
    <citation type="submission" date="2014-02" db="EMBL/GenBank/DDBJ databases">
        <title>Transposable element dynamics among asymbiotic and ectomycorrhizal Amanita fungi.</title>
        <authorList>
            <consortium name="DOE Joint Genome Institute"/>
            <person name="Hess J."/>
            <person name="Skrede I."/>
            <person name="Wolfe B."/>
            <person name="LaButti K."/>
            <person name="Ohm R.A."/>
            <person name="Grigoriev I.V."/>
            <person name="Pringle A."/>
        </authorList>
    </citation>
    <scope>NUCLEOTIDE SEQUENCE [LARGE SCALE GENOMIC DNA]</scope>
    <source>
        <strain evidence="3 4">SKay4041</strain>
    </source>
</reference>
<sequence length="270" mass="30241">VMGATGSGKTTFINLTSGSNMRIGRGLQSCTNIVQVSTPFVLDGRLVTLIDTPGFDDTTKSDTEILRMIALYLQTTYENGKKLAGVLYFHRISDVRVGGISRRNFKMFRELCGDTTLKNVAIITNMWGEVDEDLGAAREEELVSKDIFFKPAIEKGARVFRHANTLKSAQRILRTVIANTPLALRIQRELVDQGKDISQTAAGIELNKELLEQAEKHRKELLGLQDEMKGMLHFSIGSPGELNHLQRQSRQRTKKPGKNLRLRPGSFKQR</sequence>
<dbReference type="Proteomes" id="UP000242287">
    <property type="component" value="Unassembled WGS sequence"/>
</dbReference>
<dbReference type="CDD" id="cd00882">
    <property type="entry name" value="Ras_like_GTPase"/>
    <property type="match status" value="1"/>
</dbReference>
<proteinExistence type="predicted"/>
<evidence type="ECO:0000259" key="2">
    <source>
        <dbReference type="Pfam" id="PF01926"/>
    </source>
</evidence>